<name>I4AEJ5_DESDJ</name>
<dbReference type="STRING" id="756499.Desde_4119"/>
<organism evidence="3 4">
    <name type="scientific">Desulfitobacterium dehalogenans (strain ATCC 51507 / DSM 9161 / JW/IU-DC1)</name>
    <dbReference type="NCBI Taxonomy" id="756499"/>
    <lineage>
        <taxon>Bacteria</taxon>
        <taxon>Bacillati</taxon>
        <taxon>Bacillota</taxon>
        <taxon>Clostridia</taxon>
        <taxon>Eubacteriales</taxon>
        <taxon>Desulfitobacteriaceae</taxon>
        <taxon>Desulfitobacterium</taxon>
    </lineage>
</organism>
<dbReference type="Proteomes" id="UP000006053">
    <property type="component" value="Chromosome"/>
</dbReference>
<accession>I4AEJ5</accession>
<proteinExistence type="predicted"/>
<keyword evidence="4" id="KW-1185">Reference proteome</keyword>
<protein>
    <submittedName>
        <fullName evidence="3">Tape measure domain protein</fullName>
    </submittedName>
</protein>
<reference evidence="3 4" key="2">
    <citation type="journal article" date="2015" name="J. Bacteriol.">
        <title>Genomic, proteomic, and biochemical analysis of the organohalide respiratory pathway in Desulfitobacterium dehalogenans.</title>
        <authorList>
            <person name="Kruse T."/>
            <person name="van de Pas B.A."/>
            <person name="Atteia A."/>
            <person name="Krab K."/>
            <person name="Hagen W.R."/>
            <person name="Goodwin L."/>
            <person name="Chain P."/>
            <person name="Boeren S."/>
            <person name="Maphosa F."/>
            <person name="Schraa G."/>
            <person name="de Vos W.M."/>
            <person name="van der Oost J."/>
            <person name="Smidt H."/>
            <person name="Stams A.J."/>
        </authorList>
    </citation>
    <scope>NUCLEOTIDE SEQUENCE [LARGE SCALE GENOMIC DNA]</scope>
    <source>
        <strain evidence="4">ATCC 51507 / DSM 9161 / JW/IU-DC1</strain>
    </source>
</reference>
<feature type="coiled-coil region" evidence="1">
    <location>
        <begin position="26"/>
        <end position="53"/>
    </location>
</feature>
<dbReference type="AlphaFoldDB" id="I4AEJ5"/>
<dbReference type="RefSeq" id="WP_014795850.1">
    <property type="nucleotide sequence ID" value="NC_018017.1"/>
</dbReference>
<dbReference type="OrthoDB" id="90760at2"/>
<evidence type="ECO:0000313" key="3">
    <source>
        <dbReference type="EMBL" id="AFM02380.1"/>
    </source>
</evidence>
<dbReference type="EMBL" id="CP003348">
    <property type="protein sequence ID" value="AFM02380.1"/>
    <property type="molecule type" value="Genomic_DNA"/>
</dbReference>
<feature type="domain" description="Tape measure protein N-terminal" evidence="2">
    <location>
        <begin position="256"/>
        <end position="430"/>
    </location>
</feature>
<evidence type="ECO:0000256" key="1">
    <source>
        <dbReference type="SAM" id="Coils"/>
    </source>
</evidence>
<dbReference type="HOGENOM" id="CLU_401045_0_0_9"/>
<dbReference type="Pfam" id="PF20155">
    <property type="entry name" value="TMP_3"/>
    <property type="match status" value="1"/>
</dbReference>
<dbReference type="InterPro" id="IPR013491">
    <property type="entry name" value="Tape_meas_N"/>
</dbReference>
<dbReference type="KEGG" id="ddh:Desde_4119"/>
<gene>
    <name evidence="3" type="ordered locus">Desde_4119</name>
</gene>
<sequence length="676" mass="71832">MGRNISIAISVQDNFTKKITTMREASHKFNKDLADLSSKLDSLNKKKISLKVDTAKANEALRKAETRFAKTGEAAANMSTVINQINVDHARTSLNLLENDAHQTEKTLHSLDKTIGKMGNKAGISGVSGGGKAGISAGGKAGLIGTLAEAGIARFSGDIAQIADAAIGSAFGSNTNTMVQSTIGSAISGAAMGSMIGGLPGAAVGAIAGGVMGFASGKASNYSKEDDIFKSSVRDQYEAVKQQESDTLTRGIGIAGSREQTQLAFGRVLGSDETAKDFLAEMADFAVATPFDYDQLAAISKTMLANGYKQNEVFEELVKIGDAGMALGMSSEDMNYVAASLGSLRSTGQTTLESLSPLLERGIPVFEYLAKASGKTEAQIQDMVSNGLIPGVEAAKAIADYMGTEHAGNMEKQNQSYQGLMSNLEDAQGNMDAAMGEGYTHERQKGIQAQIDYFEGESGEKLKEANRMIGEWKASLENDHEAAIRNSMDEMMDSDEYKQAAAEGNRVEMGKLLAEAQAKGENEYKASEGYQLQLATDQELIKKIREDQSLKKEYWNTGKALQEEFEKGRRAVSAASPYGYGDAYDYGWNGQVAGSVPGSGKVAAYGISYVPYDNFPALLHEGERVLTASEARALKGSGASNISITGNSFIIREEADIGKIARELARNMARASALAI</sequence>
<keyword evidence="1" id="KW-0175">Coiled coil</keyword>
<reference evidence="4" key="1">
    <citation type="submission" date="2012-06" db="EMBL/GenBank/DDBJ databases">
        <title>Complete sequence of Desulfitobacterium dehalogenans ATCC 51507.</title>
        <authorList>
            <person name="Lucas S."/>
            <person name="Han J."/>
            <person name="Lapidus A."/>
            <person name="Cheng J.-F."/>
            <person name="Goodwin L."/>
            <person name="Pitluck S."/>
            <person name="Peters L."/>
            <person name="Ovchinnikova G."/>
            <person name="Teshima H."/>
            <person name="Detter J.C."/>
            <person name="Han C."/>
            <person name="Tapia R."/>
            <person name="Land M."/>
            <person name="Hauser L."/>
            <person name="Kyrpides N."/>
            <person name="Ivanova N."/>
            <person name="Pagani I."/>
            <person name="Kruse T."/>
            <person name="de Vos W.M."/>
            <person name="Smidt H."/>
            <person name="Woyke T."/>
        </authorList>
    </citation>
    <scope>NUCLEOTIDE SEQUENCE [LARGE SCALE GENOMIC DNA]</scope>
    <source>
        <strain evidence="4">ATCC 51507 / DSM 9161 / JW/IU-DC1</strain>
    </source>
</reference>
<dbReference type="PANTHER" id="PTHR38812">
    <property type="entry name" value="MU-LIKE PROPHAGE FLUMU PROTEIN GP42"/>
    <property type="match status" value="1"/>
</dbReference>
<feature type="coiled-coil region" evidence="1">
    <location>
        <begin position="407"/>
        <end position="437"/>
    </location>
</feature>
<evidence type="ECO:0000259" key="2">
    <source>
        <dbReference type="Pfam" id="PF20155"/>
    </source>
</evidence>
<dbReference type="eggNOG" id="COG3941">
    <property type="taxonomic scope" value="Bacteria"/>
</dbReference>
<dbReference type="PANTHER" id="PTHR38812:SF2">
    <property type="entry name" value="MU-LIKE PROPHAGE FLUMU PROTEIN GP42"/>
    <property type="match status" value="1"/>
</dbReference>
<evidence type="ECO:0000313" key="4">
    <source>
        <dbReference type="Proteomes" id="UP000006053"/>
    </source>
</evidence>
<dbReference type="NCBIfam" id="TIGR02675">
    <property type="entry name" value="tape_meas_nterm"/>
    <property type="match status" value="1"/>
</dbReference>
<dbReference type="InterPro" id="IPR053058">
    <property type="entry name" value="Mulikevirus_tape_measure"/>
</dbReference>